<dbReference type="GO" id="GO:0005634">
    <property type="term" value="C:nucleus"/>
    <property type="evidence" value="ECO:0007669"/>
    <property type="project" value="TreeGrafter"/>
</dbReference>
<dbReference type="GO" id="GO:0031297">
    <property type="term" value="P:replication fork processing"/>
    <property type="evidence" value="ECO:0007669"/>
    <property type="project" value="TreeGrafter"/>
</dbReference>
<protein>
    <submittedName>
        <fullName evidence="2">Histone-lysine N-methyltransferase SETMAR</fullName>
    </submittedName>
</protein>
<dbReference type="GO" id="GO:0000729">
    <property type="term" value="P:DNA double-strand break processing"/>
    <property type="evidence" value="ECO:0007669"/>
    <property type="project" value="TreeGrafter"/>
</dbReference>
<evidence type="ECO:0000313" key="2">
    <source>
        <dbReference type="WBParaSite" id="Hba_09411"/>
    </source>
</evidence>
<organism evidence="1 2">
    <name type="scientific">Heterorhabditis bacteriophora</name>
    <name type="common">Entomopathogenic nematode worm</name>
    <dbReference type="NCBI Taxonomy" id="37862"/>
    <lineage>
        <taxon>Eukaryota</taxon>
        <taxon>Metazoa</taxon>
        <taxon>Ecdysozoa</taxon>
        <taxon>Nematoda</taxon>
        <taxon>Chromadorea</taxon>
        <taxon>Rhabditida</taxon>
        <taxon>Rhabditina</taxon>
        <taxon>Rhabditomorpha</taxon>
        <taxon>Strongyloidea</taxon>
        <taxon>Heterorhabditidae</taxon>
        <taxon>Heterorhabditis</taxon>
    </lineage>
</organism>
<dbReference type="GO" id="GO:0000014">
    <property type="term" value="F:single-stranded DNA endodeoxyribonuclease activity"/>
    <property type="evidence" value="ECO:0007669"/>
    <property type="project" value="TreeGrafter"/>
</dbReference>
<dbReference type="GO" id="GO:0003697">
    <property type="term" value="F:single-stranded DNA binding"/>
    <property type="evidence" value="ECO:0007669"/>
    <property type="project" value="TreeGrafter"/>
</dbReference>
<dbReference type="GO" id="GO:0046975">
    <property type="term" value="F:histone H3K36 methyltransferase activity"/>
    <property type="evidence" value="ECO:0007669"/>
    <property type="project" value="TreeGrafter"/>
</dbReference>
<dbReference type="InterPro" id="IPR036390">
    <property type="entry name" value="WH_DNA-bd_sf"/>
</dbReference>
<dbReference type="GO" id="GO:0035861">
    <property type="term" value="C:site of double-strand break"/>
    <property type="evidence" value="ECO:0007669"/>
    <property type="project" value="TreeGrafter"/>
</dbReference>
<sequence length="85" mass="9910">MFSEQLNTCRYWFQRFKAGDLDVNDRQRSGTPRTAKTDALKSLLDENPSQTQEELMEQLGVDKATVPRRFNEMEKIRSTRKVGTI</sequence>
<dbReference type="PANTHER" id="PTHR46060">
    <property type="entry name" value="MARINER MOS1 TRANSPOSASE-LIKE PROTEIN"/>
    <property type="match status" value="1"/>
</dbReference>
<dbReference type="GO" id="GO:0044547">
    <property type="term" value="F:DNA topoisomerase binding"/>
    <property type="evidence" value="ECO:0007669"/>
    <property type="project" value="TreeGrafter"/>
</dbReference>
<dbReference type="GO" id="GO:0006303">
    <property type="term" value="P:double-strand break repair via nonhomologous end joining"/>
    <property type="evidence" value="ECO:0007669"/>
    <property type="project" value="TreeGrafter"/>
</dbReference>
<keyword evidence="1" id="KW-1185">Reference proteome</keyword>
<dbReference type="GO" id="GO:0044774">
    <property type="term" value="P:mitotic DNA integrity checkpoint signaling"/>
    <property type="evidence" value="ECO:0007669"/>
    <property type="project" value="TreeGrafter"/>
</dbReference>
<dbReference type="InterPro" id="IPR052709">
    <property type="entry name" value="Transposase-MT_Hybrid"/>
</dbReference>
<dbReference type="Proteomes" id="UP000095283">
    <property type="component" value="Unplaced"/>
</dbReference>
<proteinExistence type="predicted"/>
<dbReference type="PANTHER" id="PTHR46060:SF2">
    <property type="entry name" value="HISTONE-LYSINE N-METHYLTRANSFERASE SETMAR"/>
    <property type="match status" value="1"/>
</dbReference>
<name>A0A1I7WW52_HETBA</name>
<dbReference type="SUPFAM" id="SSF46785">
    <property type="entry name" value="Winged helix' DNA-binding domain"/>
    <property type="match status" value="1"/>
</dbReference>
<accession>A0A1I7WW52</accession>
<dbReference type="GO" id="GO:0015074">
    <property type="term" value="P:DNA integration"/>
    <property type="evidence" value="ECO:0007669"/>
    <property type="project" value="TreeGrafter"/>
</dbReference>
<dbReference type="GO" id="GO:0003690">
    <property type="term" value="F:double-stranded DNA binding"/>
    <property type="evidence" value="ECO:0007669"/>
    <property type="project" value="TreeGrafter"/>
</dbReference>
<dbReference type="GO" id="GO:0000793">
    <property type="term" value="C:condensed chromosome"/>
    <property type="evidence" value="ECO:0007669"/>
    <property type="project" value="TreeGrafter"/>
</dbReference>
<reference evidence="2" key="1">
    <citation type="submission" date="2016-11" db="UniProtKB">
        <authorList>
            <consortium name="WormBaseParasite"/>
        </authorList>
    </citation>
    <scope>IDENTIFICATION</scope>
</reference>
<dbReference type="AlphaFoldDB" id="A0A1I7WW52"/>
<dbReference type="Gene3D" id="1.10.10.10">
    <property type="entry name" value="Winged helix-like DNA-binding domain superfamily/Winged helix DNA-binding domain"/>
    <property type="match status" value="1"/>
</dbReference>
<evidence type="ECO:0000313" key="1">
    <source>
        <dbReference type="Proteomes" id="UP000095283"/>
    </source>
</evidence>
<dbReference type="GO" id="GO:0042800">
    <property type="term" value="F:histone H3K4 methyltransferase activity"/>
    <property type="evidence" value="ECO:0007669"/>
    <property type="project" value="TreeGrafter"/>
</dbReference>
<dbReference type="Pfam" id="PF13412">
    <property type="entry name" value="HTH_24"/>
    <property type="match status" value="1"/>
</dbReference>
<dbReference type="WBParaSite" id="Hba_09411">
    <property type="protein sequence ID" value="Hba_09411"/>
    <property type="gene ID" value="Hba_09411"/>
</dbReference>
<dbReference type="InterPro" id="IPR036388">
    <property type="entry name" value="WH-like_DNA-bd_sf"/>
</dbReference>